<feature type="modified residue" description="4-aspartylphosphate" evidence="7">
    <location>
        <position position="744"/>
    </location>
</feature>
<dbReference type="SMART" id="SM01231">
    <property type="entry name" value="H-kinase_dim"/>
    <property type="match status" value="1"/>
</dbReference>
<dbReference type="Gene3D" id="1.20.120.160">
    <property type="entry name" value="HPT domain"/>
    <property type="match status" value="1"/>
</dbReference>
<dbReference type="Pfam" id="PF00072">
    <property type="entry name" value="Response_reg"/>
    <property type="match status" value="1"/>
</dbReference>
<comment type="catalytic activity">
    <reaction evidence="1">
        <text>ATP + protein L-histidine = ADP + protein N-phospho-L-histidine.</text>
        <dbReference type="EC" id="2.7.13.3"/>
    </reaction>
</comment>
<evidence type="ECO:0000256" key="1">
    <source>
        <dbReference type="ARBA" id="ARBA00000085"/>
    </source>
</evidence>
<dbReference type="InterPro" id="IPR004358">
    <property type="entry name" value="Sig_transdc_His_kin-like_C"/>
</dbReference>
<dbReference type="SMART" id="SM00448">
    <property type="entry name" value="REC"/>
    <property type="match status" value="1"/>
</dbReference>
<dbReference type="PANTHER" id="PTHR43395:SF1">
    <property type="entry name" value="CHEMOTAXIS PROTEIN CHEA"/>
    <property type="match status" value="1"/>
</dbReference>
<dbReference type="InterPro" id="IPR037006">
    <property type="entry name" value="CheA-like_homodim_sf"/>
</dbReference>
<dbReference type="Gene3D" id="3.30.565.10">
    <property type="entry name" value="Histidine kinase-like ATPase, C-terminal domain"/>
    <property type="match status" value="1"/>
</dbReference>
<dbReference type="Gene3D" id="3.40.50.2300">
    <property type="match status" value="1"/>
</dbReference>
<dbReference type="InterPro" id="IPR036097">
    <property type="entry name" value="HisK_dim/P_sf"/>
</dbReference>
<dbReference type="CDD" id="cd16916">
    <property type="entry name" value="HATPase_CheA-like"/>
    <property type="match status" value="1"/>
</dbReference>
<dbReference type="RefSeq" id="WP_000342336.1">
    <property type="nucleotide sequence ID" value="NZ_AKNV01000006.1"/>
</dbReference>
<dbReference type="Gene3D" id="1.10.287.560">
    <property type="entry name" value="Histidine kinase CheA-like, homodimeric domain"/>
    <property type="match status" value="1"/>
</dbReference>
<dbReference type="Gene3D" id="2.30.30.40">
    <property type="entry name" value="SH3 Domains"/>
    <property type="match status" value="1"/>
</dbReference>
<dbReference type="Proteomes" id="UP000004260">
    <property type="component" value="Unassembled WGS sequence"/>
</dbReference>
<dbReference type="FunFam" id="3.40.50.2300:FF:000400">
    <property type="entry name" value="Signal transduction histidine kinase"/>
    <property type="match status" value="1"/>
</dbReference>
<dbReference type="PANTHER" id="PTHR43395">
    <property type="entry name" value="SENSOR HISTIDINE KINASE CHEA"/>
    <property type="match status" value="1"/>
</dbReference>
<protein>
    <recommendedName>
        <fullName evidence="2">histidine kinase</fullName>
        <ecNumber evidence="2">2.7.13.3</ecNumber>
    </recommendedName>
</protein>
<evidence type="ECO:0000256" key="6">
    <source>
        <dbReference type="PROSITE-ProRule" id="PRU00110"/>
    </source>
</evidence>
<evidence type="ECO:0000256" key="7">
    <source>
        <dbReference type="PROSITE-ProRule" id="PRU00169"/>
    </source>
</evidence>
<evidence type="ECO:0000259" key="12">
    <source>
        <dbReference type="PROSITE" id="PS50894"/>
    </source>
</evidence>
<dbReference type="PATRIC" id="fig|992027.3.peg.1125"/>
<feature type="region of interest" description="Disordered" evidence="8">
    <location>
        <begin position="132"/>
        <end position="184"/>
    </location>
</feature>
<feature type="compositionally biased region" description="Basic and acidic residues" evidence="8">
    <location>
        <begin position="207"/>
        <end position="226"/>
    </location>
</feature>
<comment type="caution">
    <text evidence="13">The sequence shown here is derived from an EMBL/GenBank/DDBJ whole genome shotgun (WGS) entry which is preliminary data.</text>
</comment>
<dbReference type="FunFam" id="1.20.120.160:FF:000016">
    <property type="entry name" value="Signal transduction histidine kinase"/>
    <property type="match status" value="1"/>
</dbReference>
<dbReference type="EC" id="2.7.13.3" evidence="2"/>
<feature type="compositionally biased region" description="Basic and acidic residues" evidence="8">
    <location>
        <begin position="233"/>
        <end position="269"/>
    </location>
</feature>
<dbReference type="InterPro" id="IPR002545">
    <property type="entry name" value="CheW-lke_dom"/>
</dbReference>
<evidence type="ECO:0000256" key="3">
    <source>
        <dbReference type="ARBA" id="ARBA00022553"/>
    </source>
</evidence>
<evidence type="ECO:0000313" key="13">
    <source>
        <dbReference type="EMBL" id="EJB32527.1"/>
    </source>
</evidence>
<dbReference type="FunFam" id="3.30.565.10:FF:000016">
    <property type="entry name" value="Chemotaxis protein CheA, putative"/>
    <property type="match status" value="1"/>
</dbReference>
<evidence type="ECO:0000256" key="2">
    <source>
        <dbReference type="ARBA" id="ARBA00012438"/>
    </source>
</evidence>
<dbReference type="InterPro" id="IPR001789">
    <property type="entry name" value="Sig_transdc_resp-reg_receiver"/>
</dbReference>
<feature type="domain" description="Response regulatory" evidence="10">
    <location>
        <begin position="693"/>
        <end position="811"/>
    </location>
</feature>
<dbReference type="SUPFAM" id="SSF55874">
    <property type="entry name" value="ATPase domain of HSP90 chaperone/DNA topoisomerase II/histidine kinase"/>
    <property type="match status" value="1"/>
</dbReference>
<dbReference type="InterPro" id="IPR036061">
    <property type="entry name" value="CheW-like_dom_sf"/>
</dbReference>
<dbReference type="InterPro" id="IPR004105">
    <property type="entry name" value="CheA-like_dim"/>
</dbReference>
<dbReference type="SUPFAM" id="SSF47384">
    <property type="entry name" value="Homodimeric domain of signal transducing histidine kinase"/>
    <property type="match status" value="1"/>
</dbReference>
<accession>J0J4D0</accession>
<dbReference type="SMART" id="SM00073">
    <property type="entry name" value="HPT"/>
    <property type="match status" value="1"/>
</dbReference>
<dbReference type="GO" id="GO:0006935">
    <property type="term" value="P:chemotaxis"/>
    <property type="evidence" value="ECO:0007669"/>
    <property type="project" value="InterPro"/>
</dbReference>
<dbReference type="SUPFAM" id="SSF47226">
    <property type="entry name" value="Histidine-containing phosphotransfer domain, HPT domain"/>
    <property type="match status" value="1"/>
</dbReference>
<feature type="domain" description="HPt" evidence="12">
    <location>
        <begin position="1"/>
        <end position="104"/>
    </location>
</feature>
<dbReference type="InterPro" id="IPR003594">
    <property type="entry name" value="HATPase_dom"/>
</dbReference>
<gene>
    <name evidence="13" type="primary">cheA</name>
    <name evidence="13" type="ORF">HPNQ4053_1153</name>
</gene>
<dbReference type="InterPro" id="IPR036890">
    <property type="entry name" value="HATPase_C_sf"/>
</dbReference>
<feature type="region of interest" description="Disordered" evidence="8">
    <location>
        <begin position="207"/>
        <end position="270"/>
    </location>
</feature>
<evidence type="ECO:0000259" key="10">
    <source>
        <dbReference type="PROSITE" id="PS50110"/>
    </source>
</evidence>
<dbReference type="EMBL" id="AKNV01000006">
    <property type="protein sequence ID" value="EJB32527.1"/>
    <property type="molecule type" value="Genomic_DNA"/>
</dbReference>
<dbReference type="Pfam" id="PF01627">
    <property type="entry name" value="Hpt"/>
    <property type="match status" value="1"/>
</dbReference>
<dbReference type="PROSITE" id="PS50109">
    <property type="entry name" value="HIS_KIN"/>
    <property type="match status" value="1"/>
</dbReference>
<dbReference type="AlphaFoldDB" id="J0J4D0"/>
<dbReference type="CDD" id="cd00088">
    <property type="entry name" value="HPT"/>
    <property type="match status" value="1"/>
</dbReference>
<name>J0J4D0_HELPX</name>
<reference evidence="13 14" key="1">
    <citation type="journal article" date="2013" name="Pathog. Dis.">
        <title>Genome sequences of 65 Helicobacter pylori strains isolated from asymptomatic individuals and patients with gastric cancer, peptic ulcer disease, or gastritis.</title>
        <authorList>
            <person name="Blanchard T.G."/>
            <person name="Czinn S.J."/>
            <person name="Correa P."/>
            <person name="Nakazawa T."/>
            <person name="Keelan M."/>
            <person name="Morningstar L."/>
            <person name="Santana-Cruz I."/>
            <person name="Maroo A."/>
            <person name="McCracken C."/>
            <person name="Shefchek K."/>
            <person name="Daugherty S."/>
            <person name="Song Y."/>
            <person name="Fraser C.M."/>
            <person name="Fricke W.F."/>
        </authorList>
    </citation>
    <scope>NUCLEOTIDE SEQUENCE [LARGE SCALE GENOMIC DNA]</scope>
    <source>
        <strain evidence="13 14">NQ4053</strain>
    </source>
</reference>
<feature type="domain" description="CheW-like" evidence="11">
    <location>
        <begin position="534"/>
        <end position="668"/>
    </location>
</feature>
<keyword evidence="5 13" id="KW-0418">Kinase</keyword>
<evidence type="ECO:0000313" key="14">
    <source>
        <dbReference type="Proteomes" id="UP000004260"/>
    </source>
</evidence>
<dbReference type="PRINTS" id="PR00344">
    <property type="entry name" value="BCTRLSENSOR"/>
</dbReference>
<dbReference type="FunFam" id="2.30.30.40:FF:000048">
    <property type="entry name" value="Chemotaxis protein CheA, putative"/>
    <property type="match status" value="1"/>
</dbReference>
<proteinExistence type="predicted"/>
<keyword evidence="3 7" id="KW-0597">Phosphoprotein</keyword>
<dbReference type="PROSITE" id="PS50894">
    <property type="entry name" value="HPT"/>
    <property type="match status" value="1"/>
</dbReference>
<dbReference type="PROSITE" id="PS50851">
    <property type="entry name" value="CHEW"/>
    <property type="match status" value="1"/>
</dbReference>
<evidence type="ECO:0000256" key="4">
    <source>
        <dbReference type="ARBA" id="ARBA00022679"/>
    </source>
</evidence>
<organism evidence="13 14">
    <name type="scientific">Helicobacter pylori NQ4053</name>
    <dbReference type="NCBI Taxonomy" id="992027"/>
    <lineage>
        <taxon>Bacteria</taxon>
        <taxon>Pseudomonadati</taxon>
        <taxon>Campylobacterota</taxon>
        <taxon>Epsilonproteobacteria</taxon>
        <taxon>Campylobacterales</taxon>
        <taxon>Helicobacteraceae</taxon>
        <taxon>Helicobacter</taxon>
    </lineage>
</organism>
<dbReference type="InterPro" id="IPR036641">
    <property type="entry name" value="HPT_dom_sf"/>
</dbReference>
<sequence length="818" mass="91359">MDDLQEIMEDFLIEAFEMNEQLDQDLVELEHNPEDLDLLNRIFRVAHTIKGSSSFLNLNILTHLTHNMEDVLNRARKGEIKITPDIMDVVLRSIDLMKTLLVTIRDTGSDTNNGKENEIEEAVKQLQAITSQNLEGAKETSGTKETPQKENKEEAKEENKENKAKAPTTENFSSDNPLADEPDLDYANMSTEEVEAEIERLLNKRQEADKERRAQKKQEDQAKPKQEVAPAKETPKTETPKTETPKTETPKAPKTETKAKAKADTEENKAPSIGVEQTVRVDVRRLDHLMNLIGELVLGKNRLIRIYGDVEERYDGEKFLEELNQVVSSISAVTTDLQLAVMKTRMQPVGKVFNKFPRMVRDLSRELGKSIELIIEGEETELDKSIVEEIGDPLIHIIRNSCDHGIEPLEERRRLNKPETGKVQLSAYNEGNHIVIKISDDGKGLDPVMLKEKAIEKGVISERDAEGMSDREAFNLIFKPGFSTAKVVSNVSGRGVGMDVVKTNIEKLNGIIEIDSEVGVGTTQKLKIPLTLAIIQALLVGVQEEYYAIPLSSVLETVRISQDEIYTVDGKSVLRLRDEVLSLVRLSDIFKVDAILESNSDVYVVIIGLADQKIGVIVDYLIGQEEVVIKSLGYYLKNTRGIAGATVRGDGKITLIVDVGAMMDMAKSIKINITTLMNESENTKSKNSPSDYIVLAIDDSSTDRAIIRKCLKPLGITLLEATNGLEGLEMLKNGDKIPDAILVDIEMPKMDGYTFASEVRKYNKFKNLPLIAVTSRVTKTDRMRGVESGMTEYITKPYSGEYLTTVVKRSIKLEGDQS</sequence>
<dbReference type="InterPro" id="IPR011006">
    <property type="entry name" value="CheY-like_superfamily"/>
</dbReference>
<evidence type="ECO:0000259" key="11">
    <source>
        <dbReference type="PROSITE" id="PS50851"/>
    </source>
</evidence>
<keyword evidence="4 13" id="KW-0808">Transferase</keyword>
<feature type="modified residue" description="Phosphohistidine" evidence="6">
    <location>
        <position position="47"/>
    </location>
</feature>
<dbReference type="GO" id="GO:0000155">
    <property type="term" value="F:phosphorelay sensor kinase activity"/>
    <property type="evidence" value="ECO:0007669"/>
    <property type="project" value="InterPro"/>
</dbReference>
<dbReference type="SMART" id="SM00387">
    <property type="entry name" value="HATPase_c"/>
    <property type="match status" value="1"/>
</dbReference>
<dbReference type="InterPro" id="IPR008207">
    <property type="entry name" value="Sig_transdc_His_kin_Hpt_dom"/>
</dbReference>
<dbReference type="InterPro" id="IPR005467">
    <property type="entry name" value="His_kinase_dom"/>
</dbReference>
<dbReference type="SUPFAM" id="SSF50341">
    <property type="entry name" value="CheW-like"/>
    <property type="match status" value="1"/>
</dbReference>
<dbReference type="PROSITE" id="PS50110">
    <property type="entry name" value="RESPONSE_REGULATORY"/>
    <property type="match status" value="1"/>
</dbReference>
<dbReference type="Pfam" id="PF02518">
    <property type="entry name" value="HATPase_c"/>
    <property type="match status" value="1"/>
</dbReference>
<dbReference type="Pfam" id="PF01584">
    <property type="entry name" value="CheW"/>
    <property type="match status" value="1"/>
</dbReference>
<dbReference type="InterPro" id="IPR051315">
    <property type="entry name" value="Bact_Chemotaxis_CheA"/>
</dbReference>
<dbReference type="CDD" id="cd00731">
    <property type="entry name" value="CheA_reg"/>
    <property type="match status" value="1"/>
</dbReference>
<dbReference type="SMART" id="SM00260">
    <property type="entry name" value="CheW"/>
    <property type="match status" value="1"/>
</dbReference>
<dbReference type="GO" id="GO:0005737">
    <property type="term" value="C:cytoplasm"/>
    <property type="evidence" value="ECO:0007669"/>
    <property type="project" value="InterPro"/>
</dbReference>
<evidence type="ECO:0000256" key="8">
    <source>
        <dbReference type="SAM" id="MobiDB-lite"/>
    </source>
</evidence>
<evidence type="ECO:0000256" key="5">
    <source>
        <dbReference type="ARBA" id="ARBA00022777"/>
    </source>
</evidence>
<dbReference type="Pfam" id="PF02895">
    <property type="entry name" value="H-kinase_dim"/>
    <property type="match status" value="1"/>
</dbReference>
<evidence type="ECO:0000259" key="9">
    <source>
        <dbReference type="PROSITE" id="PS50109"/>
    </source>
</evidence>
<feature type="domain" description="Histidine kinase" evidence="9">
    <location>
        <begin position="285"/>
        <end position="532"/>
    </location>
</feature>
<feature type="compositionally biased region" description="Basic and acidic residues" evidence="8">
    <location>
        <begin position="136"/>
        <end position="164"/>
    </location>
</feature>
<dbReference type="SUPFAM" id="SSF52172">
    <property type="entry name" value="CheY-like"/>
    <property type="match status" value="1"/>
</dbReference>